<keyword evidence="3" id="KW-1185">Reference proteome</keyword>
<protein>
    <submittedName>
        <fullName evidence="2">Uncharacterized protein</fullName>
    </submittedName>
</protein>
<feature type="region of interest" description="Disordered" evidence="1">
    <location>
        <begin position="1"/>
        <end position="46"/>
    </location>
</feature>
<proteinExistence type="predicted"/>
<evidence type="ECO:0000313" key="2">
    <source>
        <dbReference type="EMBL" id="CAD8094524.1"/>
    </source>
</evidence>
<sequence length="140" mass="16083">MSSQSQQEQDQDQENIEELQDEDQEQSSRQQENQKQAKSTIKKVRNYQKVPENLKSQLLKLVIQQGVKINQAAQQLNLKYATAKTIVFTYRAQSKPKKSKNKKKKTATKVEFVPIQNNNVNPIHVEISIGGNVQSKFTLQ</sequence>
<evidence type="ECO:0000313" key="3">
    <source>
        <dbReference type="Proteomes" id="UP000688137"/>
    </source>
</evidence>
<accession>A0A8S1P1P0</accession>
<feature type="compositionally biased region" description="Low complexity" evidence="1">
    <location>
        <begin position="27"/>
        <end position="36"/>
    </location>
</feature>
<evidence type="ECO:0000256" key="1">
    <source>
        <dbReference type="SAM" id="MobiDB-lite"/>
    </source>
</evidence>
<dbReference type="Proteomes" id="UP000688137">
    <property type="component" value="Unassembled WGS sequence"/>
</dbReference>
<dbReference type="OMA" id="NVNPIHV"/>
<organism evidence="2 3">
    <name type="scientific">Paramecium primaurelia</name>
    <dbReference type="NCBI Taxonomy" id="5886"/>
    <lineage>
        <taxon>Eukaryota</taxon>
        <taxon>Sar</taxon>
        <taxon>Alveolata</taxon>
        <taxon>Ciliophora</taxon>
        <taxon>Intramacronucleata</taxon>
        <taxon>Oligohymenophorea</taxon>
        <taxon>Peniculida</taxon>
        <taxon>Parameciidae</taxon>
        <taxon>Paramecium</taxon>
    </lineage>
</organism>
<dbReference type="AlphaFoldDB" id="A0A8S1P1P0"/>
<gene>
    <name evidence="2" type="ORF">PPRIM_AZ9-3.1.T0960063</name>
</gene>
<dbReference type="EMBL" id="CAJJDM010000099">
    <property type="protein sequence ID" value="CAD8094524.1"/>
    <property type="molecule type" value="Genomic_DNA"/>
</dbReference>
<reference evidence="2" key="1">
    <citation type="submission" date="2021-01" db="EMBL/GenBank/DDBJ databases">
        <authorList>
            <consortium name="Genoscope - CEA"/>
            <person name="William W."/>
        </authorList>
    </citation>
    <scope>NUCLEOTIDE SEQUENCE</scope>
</reference>
<feature type="compositionally biased region" description="Acidic residues" evidence="1">
    <location>
        <begin position="9"/>
        <end position="25"/>
    </location>
</feature>
<comment type="caution">
    <text evidence="2">The sequence shown here is derived from an EMBL/GenBank/DDBJ whole genome shotgun (WGS) entry which is preliminary data.</text>
</comment>
<name>A0A8S1P1P0_PARPR</name>